<keyword evidence="3 5" id="KW-0560">Oxidoreductase</keyword>
<protein>
    <submittedName>
        <fullName evidence="5">FMN reductase</fullName>
        <ecNumber evidence="5">1.5.1.-</ecNumber>
    </submittedName>
</protein>
<evidence type="ECO:0000256" key="2">
    <source>
        <dbReference type="ARBA" id="ARBA00022643"/>
    </source>
</evidence>
<dbReference type="GO" id="GO:0016491">
    <property type="term" value="F:oxidoreductase activity"/>
    <property type="evidence" value="ECO:0007669"/>
    <property type="project" value="UniProtKB-KW"/>
</dbReference>
<organism evidence="5 6">
    <name type="scientific">Spongisporangium articulatum</name>
    <dbReference type="NCBI Taxonomy" id="3362603"/>
    <lineage>
        <taxon>Bacteria</taxon>
        <taxon>Bacillati</taxon>
        <taxon>Actinomycetota</taxon>
        <taxon>Actinomycetes</taxon>
        <taxon>Kineosporiales</taxon>
        <taxon>Kineosporiaceae</taxon>
        <taxon>Spongisporangium</taxon>
    </lineage>
</organism>
<reference evidence="5 6" key="1">
    <citation type="submission" date="2024-10" db="EMBL/GenBank/DDBJ databases">
        <title>The Natural Products Discovery Center: Release of the First 8490 Sequenced Strains for Exploring Actinobacteria Biosynthetic Diversity.</title>
        <authorList>
            <person name="Kalkreuter E."/>
            <person name="Kautsar S.A."/>
            <person name="Yang D."/>
            <person name="Bader C.D."/>
            <person name="Teijaro C.N."/>
            <person name="Fluegel L."/>
            <person name="Davis C.M."/>
            <person name="Simpson J.R."/>
            <person name="Lauterbach L."/>
            <person name="Steele A.D."/>
            <person name="Gui C."/>
            <person name="Meng S."/>
            <person name="Li G."/>
            <person name="Viehrig K."/>
            <person name="Ye F."/>
            <person name="Su P."/>
            <person name="Kiefer A.F."/>
            <person name="Nichols A."/>
            <person name="Cepeda A.J."/>
            <person name="Yan W."/>
            <person name="Fan B."/>
            <person name="Jiang Y."/>
            <person name="Adhikari A."/>
            <person name="Zheng C.-J."/>
            <person name="Schuster L."/>
            <person name="Cowan T.M."/>
            <person name="Smanski M.J."/>
            <person name="Chevrette M.G."/>
            <person name="De Carvalho L.P.S."/>
            <person name="Shen B."/>
        </authorList>
    </citation>
    <scope>NUCLEOTIDE SEQUENCE [LARGE SCALE GENOMIC DNA]</scope>
    <source>
        <strain evidence="5 6">NPDC049639</strain>
    </source>
</reference>
<evidence type="ECO:0000256" key="3">
    <source>
        <dbReference type="ARBA" id="ARBA00023002"/>
    </source>
</evidence>
<comment type="caution">
    <text evidence="5">The sequence shown here is derived from an EMBL/GenBank/DDBJ whole genome shotgun (WGS) entry which is preliminary data.</text>
</comment>
<dbReference type="InterPro" id="IPR023932">
    <property type="entry name" value="CE1759_FMN_reduct"/>
</dbReference>
<dbReference type="SUPFAM" id="SSF52218">
    <property type="entry name" value="Flavoproteins"/>
    <property type="match status" value="1"/>
</dbReference>
<dbReference type="NCBIfam" id="TIGR04037">
    <property type="entry name" value="LLM_duo_CE1759"/>
    <property type="match status" value="1"/>
</dbReference>
<dbReference type="EC" id="1.5.1.-" evidence="5"/>
<dbReference type="Proteomes" id="UP001612915">
    <property type="component" value="Unassembled WGS sequence"/>
</dbReference>
<evidence type="ECO:0000313" key="5">
    <source>
        <dbReference type="EMBL" id="MFI7585722.1"/>
    </source>
</evidence>
<name>A0ABW8AJB4_9ACTN</name>
<keyword evidence="2" id="KW-0288">FMN</keyword>
<gene>
    <name evidence="5" type="ORF">ACIB24_01455</name>
</gene>
<dbReference type="InterPro" id="IPR029039">
    <property type="entry name" value="Flavoprotein-like_sf"/>
</dbReference>
<feature type="domain" description="NADPH-dependent FMN reductase-like" evidence="4">
    <location>
        <begin position="6"/>
        <end position="155"/>
    </location>
</feature>
<dbReference type="PANTHER" id="PTHR43408:SF2">
    <property type="entry name" value="FMN REDUCTASE (NADPH)"/>
    <property type="match status" value="1"/>
</dbReference>
<keyword evidence="1" id="KW-0285">Flavoprotein</keyword>
<dbReference type="Pfam" id="PF03358">
    <property type="entry name" value="FMN_red"/>
    <property type="match status" value="1"/>
</dbReference>
<dbReference type="InterPro" id="IPR005025">
    <property type="entry name" value="FMN_Rdtase-like_dom"/>
</dbReference>
<dbReference type="InterPro" id="IPR051814">
    <property type="entry name" value="NAD(P)H-dep_FMN_reductase"/>
</dbReference>
<accession>A0ABW8AJB4</accession>
<dbReference type="EMBL" id="JBITLV010000001">
    <property type="protein sequence ID" value="MFI7585722.1"/>
    <property type="molecule type" value="Genomic_DNA"/>
</dbReference>
<evidence type="ECO:0000313" key="6">
    <source>
        <dbReference type="Proteomes" id="UP001612915"/>
    </source>
</evidence>
<evidence type="ECO:0000256" key="1">
    <source>
        <dbReference type="ARBA" id="ARBA00022630"/>
    </source>
</evidence>
<dbReference type="PANTHER" id="PTHR43408">
    <property type="entry name" value="FMN REDUCTASE (NADPH)"/>
    <property type="match status" value="1"/>
</dbReference>
<sequence>MTSRSLVVVSAGLTQPSSTRLLADRLTEATVSALRSRGVEVSVRVVEAREVAHDVVNNLLTGFAPAALQAVLDAVVAADGVIAVTPTFNASFSGLFKSLFDVLPDQALADKPVLLGATGGTARHSLVLEHALRPMFSYMHAAPVGTAVYAATEDWAGSDGGSAPGLEHRIDRAAAELADAMLRRDPAEVADPFALTTSFKDLLGE</sequence>
<keyword evidence="6" id="KW-1185">Reference proteome</keyword>
<dbReference type="RefSeq" id="WP_398274101.1">
    <property type="nucleotide sequence ID" value="NZ_JBITLV010000001.1"/>
</dbReference>
<proteinExistence type="predicted"/>
<dbReference type="Gene3D" id="3.40.50.360">
    <property type="match status" value="1"/>
</dbReference>
<evidence type="ECO:0000259" key="4">
    <source>
        <dbReference type="Pfam" id="PF03358"/>
    </source>
</evidence>